<accession>A0AAE3V8P4</accession>
<dbReference type="EMBL" id="JAUSTO010000002">
    <property type="protein sequence ID" value="MDQ0151776.1"/>
    <property type="molecule type" value="Genomic_DNA"/>
</dbReference>
<comment type="caution">
    <text evidence="1">The sequence shown here is derived from an EMBL/GenBank/DDBJ whole genome shotgun (WGS) entry which is preliminary data.</text>
</comment>
<dbReference type="AlphaFoldDB" id="A0AAE3V8P4"/>
<evidence type="ECO:0000313" key="2">
    <source>
        <dbReference type="Proteomes" id="UP001241537"/>
    </source>
</evidence>
<organism evidence="1 2">
    <name type="scientific">Moryella indoligenes</name>
    <dbReference type="NCBI Taxonomy" id="371674"/>
    <lineage>
        <taxon>Bacteria</taxon>
        <taxon>Bacillati</taxon>
        <taxon>Bacillota</taxon>
        <taxon>Clostridia</taxon>
        <taxon>Lachnospirales</taxon>
        <taxon>Lachnospiraceae</taxon>
        <taxon>Moryella</taxon>
    </lineage>
</organism>
<protein>
    <submittedName>
        <fullName evidence="1">Uncharacterized protein</fullName>
    </submittedName>
</protein>
<keyword evidence="2" id="KW-1185">Reference proteome</keyword>
<sequence>MLRTLEGSALCSVLADRVKEYFKDEENRKKFEIWYQEKYGKPYKWRKTQ</sequence>
<reference evidence="1" key="1">
    <citation type="submission" date="2023-07" db="EMBL/GenBank/DDBJ databases">
        <title>Genomic Encyclopedia of Type Strains, Phase IV (KMG-IV): sequencing the most valuable type-strain genomes for metagenomic binning, comparative biology and taxonomic classification.</title>
        <authorList>
            <person name="Goeker M."/>
        </authorList>
    </citation>
    <scope>NUCLEOTIDE SEQUENCE</scope>
    <source>
        <strain evidence="1">DSM 19659</strain>
    </source>
</reference>
<name>A0AAE3V8P4_9FIRM</name>
<evidence type="ECO:0000313" key="1">
    <source>
        <dbReference type="EMBL" id="MDQ0151776.1"/>
    </source>
</evidence>
<gene>
    <name evidence="1" type="ORF">J2S20_000456</name>
</gene>
<proteinExistence type="predicted"/>
<dbReference type="Proteomes" id="UP001241537">
    <property type="component" value="Unassembled WGS sequence"/>
</dbReference>